<dbReference type="SUPFAM" id="SSF81383">
    <property type="entry name" value="F-box domain"/>
    <property type="match status" value="1"/>
</dbReference>
<keyword evidence="2" id="KW-1185">Reference proteome</keyword>
<dbReference type="Proteomes" id="UP001056384">
    <property type="component" value="Chromosome 2"/>
</dbReference>
<sequence>MPEFLDLAVELQLHILSFNTPQEAQRIRAVCRDLRDIVDTNKTQLATSFINAARKTITADLHSRFPPSGKIDYLEFINKVLTRRGLWLWSDMPWLIIENAAGAWAFQQLGIPSTRGEQTFEQKCFCGYSKAQVVLDEQPDQPRSIENFVYVYLKDTATSSLEDEFSGRSKVIRGTGGSKVVASFGLPEVRSFQNVTGYCVRSGWGVEKIVSMVKGQSMDPLLKAALMDEVYLY</sequence>
<protein>
    <submittedName>
        <fullName evidence="1">F-box-like domain superfamily protein</fullName>
    </submittedName>
</protein>
<gene>
    <name evidence="1" type="ORF">Slin15195_G036870</name>
</gene>
<dbReference type="EMBL" id="CP099419">
    <property type="protein sequence ID" value="USW50368.1"/>
    <property type="molecule type" value="Genomic_DNA"/>
</dbReference>
<evidence type="ECO:0000313" key="2">
    <source>
        <dbReference type="Proteomes" id="UP001056384"/>
    </source>
</evidence>
<proteinExistence type="predicted"/>
<reference evidence="1" key="1">
    <citation type="submission" date="2022-06" db="EMBL/GenBank/DDBJ databases">
        <title>Complete genome sequences of two strains of the flax pathogen Septoria linicola.</title>
        <authorList>
            <person name="Lapalu N."/>
            <person name="Simon A."/>
            <person name="Demenou B."/>
            <person name="Paumier D."/>
            <person name="Guillot M.-P."/>
            <person name="Gout L."/>
            <person name="Valade R."/>
        </authorList>
    </citation>
    <scope>NUCLEOTIDE SEQUENCE</scope>
    <source>
        <strain evidence="1">SE15195</strain>
    </source>
</reference>
<dbReference type="InterPro" id="IPR036047">
    <property type="entry name" value="F-box-like_dom_sf"/>
</dbReference>
<accession>A0A9Q9AQH9</accession>
<evidence type="ECO:0000313" key="1">
    <source>
        <dbReference type="EMBL" id="USW50368.1"/>
    </source>
</evidence>
<dbReference type="AlphaFoldDB" id="A0A9Q9AQH9"/>
<organism evidence="1 2">
    <name type="scientific">Septoria linicola</name>
    <dbReference type="NCBI Taxonomy" id="215465"/>
    <lineage>
        <taxon>Eukaryota</taxon>
        <taxon>Fungi</taxon>
        <taxon>Dikarya</taxon>
        <taxon>Ascomycota</taxon>
        <taxon>Pezizomycotina</taxon>
        <taxon>Dothideomycetes</taxon>
        <taxon>Dothideomycetidae</taxon>
        <taxon>Mycosphaerellales</taxon>
        <taxon>Mycosphaerellaceae</taxon>
        <taxon>Septoria</taxon>
    </lineage>
</organism>
<name>A0A9Q9AQH9_9PEZI</name>